<dbReference type="SMART" id="SM00222">
    <property type="entry name" value="Sec7"/>
    <property type="match status" value="1"/>
</dbReference>
<dbReference type="RefSeq" id="XP_041404106.1">
    <property type="nucleotide sequence ID" value="XM_041548172.1"/>
</dbReference>
<dbReference type="OrthoDB" id="430364at2759"/>
<dbReference type="SUPFAM" id="SSF48425">
    <property type="entry name" value="Sec7 domain"/>
    <property type="match status" value="1"/>
</dbReference>
<dbReference type="InterPro" id="IPR035999">
    <property type="entry name" value="Sec7_dom_sf"/>
</dbReference>
<dbReference type="InterPro" id="IPR023394">
    <property type="entry name" value="Sec7_C_sf"/>
</dbReference>
<evidence type="ECO:0000256" key="1">
    <source>
        <dbReference type="SAM" id="MobiDB-lite"/>
    </source>
</evidence>
<dbReference type="AlphaFoldDB" id="A0A8H2VB79"/>
<dbReference type="Gene3D" id="1.10.1000.11">
    <property type="entry name" value="Arf Nucleotide-binding Site Opener,domain 2"/>
    <property type="match status" value="1"/>
</dbReference>
<feature type="compositionally biased region" description="Polar residues" evidence="1">
    <location>
        <begin position="68"/>
        <end position="85"/>
    </location>
</feature>
<dbReference type="Pfam" id="PF01369">
    <property type="entry name" value="Sec7"/>
    <property type="match status" value="1"/>
</dbReference>
<feature type="region of interest" description="Disordered" evidence="1">
    <location>
        <begin position="1"/>
        <end position="112"/>
    </location>
</feature>
<dbReference type="EMBL" id="CAEFZW010000001">
    <property type="protein sequence ID" value="CAB4252067.1"/>
    <property type="molecule type" value="Genomic_DNA"/>
</dbReference>
<feature type="region of interest" description="Disordered" evidence="1">
    <location>
        <begin position="130"/>
        <end position="154"/>
    </location>
</feature>
<reference evidence="3 4" key="1">
    <citation type="submission" date="2020-05" db="EMBL/GenBank/DDBJ databases">
        <authorList>
            <person name="Casaregola S."/>
            <person name="Devillers H."/>
            <person name="Grondin C."/>
        </authorList>
    </citation>
    <scope>NUCLEOTIDE SEQUENCE [LARGE SCALE GENOMIC DNA]</scope>
    <source>
        <strain evidence="3 4">CLIB 1767</strain>
    </source>
</reference>
<feature type="region of interest" description="Disordered" evidence="1">
    <location>
        <begin position="1181"/>
        <end position="1200"/>
    </location>
</feature>
<sequence length="1200" mass="136976">MSQSITSRIKSRLFQGNNDNDTYTNNTDTDGEGSNTNNSNKQTNRIGSLPTMDFTTHINEGSELNPISEASSSLPETPKNTNKDTTPIEEDNKENEITGSIAPNPNINSNSRIRRLKNRVFDMNFRPSRSASKEITPNTFEQPKNTSDIQNLGDGDIIPMELSITKNTTRTTRNSFNGSPIRRSLEKFPIKDDEFHNYNEMYRTFSESSAYSSQNTKSKPGRNHSRHPSTTLPVKTTSENRGSNSPPFRLYNVTALRHLRSNDDNIELPKYPGEEEHKILTPPNLSASITRRRSKTVDVYDTLKKNRTPSARPTRIPGTAKVSRSNSFKLNESRDKNENSELFTSTKPYPPTSPERLGTFGGPLTRRSTDTTNSKPYSSHNAPSLQSNTNSTFSISRRSNSIVNALSSFVNLRSGSSSSNKPPHFQNYNYQPESTAPVKLSDLPIPPAYKENEPYESYLKRLSGYGKFVSVILTEKPDDYKLGCLKFFLIEYFDFAMDPLDIALRKLLIFLELPKEAQQIDRLLTEFAKVYYEKQKSYYGTNCPWTNHNQVYFVIFSLLVLHTDYFNANNKQKMTRQEFITLVHEDTYSEGDKVPLEILAYYYDNIIGKESPKFDFSTYYSMLSPSTPSSIEFTYSENNSSEGTSRTSLLPYNASNALSQPNTESAIDSIEDGVIHKENDKTMTILDENDGIIYSPKAIIEQNKLFNSRRTSYNSNNTTGDIDDSAINALTQDYTPPLSFKGRPSSNSISSYFSNTNMTPTPIPSSNTFTTLTPGGAAGNPFLSAYKSSGTSSAEIKDDIDIYYHIFNDNLFEISMTLQVVKLMPHDFSTYNVTPQHNEENKYKKYYAILKEFKGAYLRIPKNHLNKLNIPNYEIINPKETSNNQLLRSKTKFYYLKIIRMGEIEELSSNNSWRSKTVLLTNCGILIYDSNKSSHHHTLIPSGSIFSDSSELFTTEVNRNDKTGESYYTVNFRSGFVMLFNDELYAETTKDESSYQNNDNIDNNEESKEKDYPFILWGTHGKSIWRCKNDFERSNWIDSINLIGCFHGTSNNYRCLNDTIVCKETETIGHRYYDLHIKNQKIIEKFNLIERELILFKQSIPISSKTRNDMINNTLNLSKKVKMLIREYRRNDCYNFIVDTLNLVKEVYPTDESESVIQTSAMSEDRMFSFNEDSLHTCFTENSDENGDHFNEPLDGSSLH</sequence>
<feature type="compositionally biased region" description="Low complexity" evidence="1">
    <location>
        <begin position="17"/>
        <end position="28"/>
    </location>
</feature>
<protein>
    <submittedName>
        <fullName evidence="3">Similar to Saccharomyces cerevisiae YPR095C SYT1 Guanine nucleotide exchange factor (GEF) for Arf proteins</fullName>
    </submittedName>
</protein>
<dbReference type="PANTHER" id="PTHR10663">
    <property type="entry name" value="GUANYL-NUCLEOTIDE EXCHANGE FACTOR"/>
    <property type="match status" value="1"/>
</dbReference>
<dbReference type="PANTHER" id="PTHR10663:SF405">
    <property type="entry name" value="ARF GUANINE NUCLEOTIDE EXCHANGE FACTOR SYT1"/>
    <property type="match status" value="1"/>
</dbReference>
<organism evidence="3 4">
    <name type="scientific">Maudiozyma barnettii</name>
    <dbReference type="NCBI Taxonomy" id="61262"/>
    <lineage>
        <taxon>Eukaryota</taxon>
        <taxon>Fungi</taxon>
        <taxon>Dikarya</taxon>
        <taxon>Ascomycota</taxon>
        <taxon>Saccharomycotina</taxon>
        <taxon>Saccharomycetes</taxon>
        <taxon>Saccharomycetales</taxon>
        <taxon>Saccharomycetaceae</taxon>
        <taxon>Maudiozyma</taxon>
    </lineage>
</organism>
<keyword evidence="4" id="KW-1185">Reference proteome</keyword>
<feature type="compositionally biased region" description="Polar residues" evidence="1">
    <location>
        <begin position="370"/>
        <end position="392"/>
    </location>
</feature>
<evidence type="ECO:0000313" key="3">
    <source>
        <dbReference type="EMBL" id="CAB4252067.1"/>
    </source>
</evidence>
<feature type="compositionally biased region" description="Polar residues" evidence="1">
    <location>
        <begin position="130"/>
        <end position="150"/>
    </location>
</feature>
<dbReference type="Proteomes" id="UP000644660">
    <property type="component" value="Unassembled WGS sequence"/>
</dbReference>
<evidence type="ECO:0000259" key="2">
    <source>
        <dbReference type="PROSITE" id="PS50190"/>
    </source>
</evidence>
<proteinExistence type="predicted"/>
<dbReference type="PROSITE" id="PS50190">
    <property type="entry name" value="SEC7"/>
    <property type="match status" value="1"/>
</dbReference>
<feature type="region of interest" description="Disordered" evidence="1">
    <location>
        <begin position="303"/>
        <end position="392"/>
    </location>
</feature>
<feature type="compositionally biased region" description="Polar residues" evidence="1">
    <location>
        <begin position="32"/>
        <end position="46"/>
    </location>
</feature>
<feature type="compositionally biased region" description="Low complexity" evidence="1">
    <location>
        <begin position="100"/>
        <end position="111"/>
    </location>
</feature>
<evidence type="ECO:0000313" key="4">
    <source>
        <dbReference type="Proteomes" id="UP000644660"/>
    </source>
</evidence>
<dbReference type="GO" id="GO:0005085">
    <property type="term" value="F:guanyl-nucleotide exchange factor activity"/>
    <property type="evidence" value="ECO:0007669"/>
    <property type="project" value="InterPro"/>
</dbReference>
<feature type="region of interest" description="Disordered" evidence="1">
    <location>
        <begin position="206"/>
        <end position="248"/>
    </location>
</feature>
<feature type="compositionally biased region" description="Polar residues" evidence="1">
    <location>
        <begin position="206"/>
        <end position="218"/>
    </location>
</feature>
<dbReference type="GeneID" id="64855186"/>
<dbReference type="GO" id="GO:0032012">
    <property type="term" value="P:regulation of ARF protein signal transduction"/>
    <property type="evidence" value="ECO:0007669"/>
    <property type="project" value="InterPro"/>
</dbReference>
<comment type="caution">
    <text evidence="3">The sequence shown here is derived from an EMBL/GenBank/DDBJ whole genome shotgun (WGS) entry which is preliminary data.</text>
</comment>
<accession>A0A8H2VB79</accession>
<dbReference type="InterPro" id="IPR000904">
    <property type="entry name" value="Sec7_dom"/>
</dbReference>
<feature type="domain" description="SEC7" evidence="2">
    <location>
        <begin position="489"/>
        <end position="609"/>
    </location>
</feature>
<name>A0A8H2VB79_9SACH</name>
<gene>
    <name evidence="3" type="ORF">KABA2_01S05236</name>
</gene>
<feature type="compositionally biased region" description="Polar residues" evidence="1">
    <location>
        <begin position="228"/>
        <end position="246"/>
    </location>
</feature>